<evidence type="ECO:0008006" key="4">
    <source>
        <dbReference type="Google" id="ProtNLM"/>
    </source>
</evidence>
<keyword evidence="1" id="KW-0732">Signal</keyword>
<evidence type="ECO:0000256" key="1">
    <source>
        <dbReference type="SAM" id="SignalP"/>
    </source>
</evidence>
<accession>A0ABX1H965</accession>
<keyword evidence="3" id="KW-1185">Reference proteome</keyword>
<sequence>MTLRTTATALGAALLCASTATLASPADALARHSPAVAPASPAVAAASFSAARAVAAPLSAAAAPGAPAAGDSGKLPGPCLGGPATGADIRPDGAAPGWFYRCSGKTPYRKPCPAGRHWSGLLAACALPARARYATDLETEPVRSLTAGPLRAHLTVEAEGTGIADARITFTTPEGTPLCAARTTVNGEAACTPRTRLPGGRPLSRGFTAKYAGNGAAEGSTAWGESEG</sequence>
<gene>
    <name evidence="2" type="ORF">HFV08_25780</name>
</gene>
<dbReference type="SUPFAM" id="SSF57625">
    <property type="entry name" value="Invertebrate chitin-binding proteins"/>
    <property type="match status" value="1"/>
</dbReference>
<organism evidence="2 3">
    <name type="scientific">Streptomyces physcomitrii</name>
    <dbReference type="NCBI Taxonomy" id="2724184"/>
    <lineage>
        <taxon>Bacteria</taxon>
        <taxon>Bacillati</taxon>
        <taxon>Actinomycetota</taxon>
        <taxon>Actinomycetes</taxon>
        <taxon>Kitasatosporales</taxon>
        <taxon>Streptomycetaceae</taxon>
        <taxon>Streptomyces</taxon>
    </lineage>
</organism>
<comment type="caution">
    <text evidence="2">The sequence shown here is derived from an EMBL/GenBank/DDBJ whole genome shotgun (WGS) entry which is preliminary data.</text>
</comment>
<dbReference type="InterPro" id="IPR036508">
    <property type="entry name" value="Chitin-bd_dom_sf"/>
</dbReference>
<evidence type="ECO:0000313" key="3">
    <source>
        <dbReference type="Proteomes" id="UP000772196"/>
    </source>
</evidence>
<dbReference type="EMBL" id="JAAWWP010000020">
    <property type="protein sequence ID" value="NKI44598.1"/>
    <property type="molecule type" value="Genomic_DNA"/>
</dbReference>
<dbReference type="Proteomes" id="UP000772196">
    <property type="component" value="Unassembled WGS sequence"/>
</dbReference>
<protein>
    <recommendedName>
        <fullName evidence="4">Chitin-binding type-2 domain-containing protein</fullName>
    </recommendedName>
</protein>
<evidence type="ECO:0000313" key="2">
    <source>
        <dbReference type="EMBL" id="NKI44598.1"/>
    </source>
</evidence>
<feature type="chain" id="PRO_5045500313" description="Chitin-binding type-2 domain-containing protein" evidence="1">
    <location>
        <begin position="24"/>
        <end position="228"/>
    </location>
</feature>
<feature type="signal peptide" evidence="1">
    <location>
        <begin position="1"/>
        <end position="23"/>
    </location>
</feature>
<name>A0ABX1H965_9ACTN</name>
<dbReference type="RefSeq" id="WP_168542864.1">
    <property type="nucleotide sequence ID" value="NZ_JAAWWP010000020.1"/>
</dbReference>
<proteinExistence type="predicted"/>
<reference evidence="2 3" key="1">
    <citation type="submission" date="2020-04" db="EMBL/GenBank/DDBJ databases">
        <title>Phylogenetic Diversity and Antibacterial Activity against Ralstonia solanacearum of Endophytic Actinomycete Isolated from Moss.</title>
        <authorList>
            <person name="Zhuang X."/>
        </authorList>
    </citation>
    <scope>NUCLEOTIDE SEQUENCE [LARGE SCALE GENOMIC DNA]</scope>
    <source>
        <strain evidence="2 3">LD120</strain>
    </source>
</reference>